<comment type="caution">
    <text evidence="1">The sequence shown here is derived from an EMBL/GenBank/DDBJ whole genome shotgun (WGS) entry which is preliminary data.</text>
</comment>
<dbReference type="Proteomes" id="UP000735302">
    <property type="component" value="Unassembled WGS sequence"/>
</dbReference>
<reference evidence="1 2" key="1">
    <citation type="journal article" date="2021" name="Elife">
        <title>Chloroplast acquisition without the gene transfer in kleptoplastic sea slugs, Plakobranchus ocellatus.</title>
        <authorList>
            <person name="Maeda T."/>
            <person name="Takahashi S."/>
            <person name="Yoshida T."/>
            <person name="Shimamura S."/>
            <person name="Takaki Y."/>
            <person name="Nagai Y."/>
            <person name="Toyoda A."/>
            <person name="Suzuki Y."/>
            <person name="Arimoto A."/>
            <person name="Ishii H."/>
            <person name="Satoh N."/>
            <person name="Nishiyama T."/>
            <person name="Hasebe M."/>
            <person name="Maruyama T."/>
            <person name="Minagawa J."/>
            <person name="Obokata J."/>
            <person name="Shigenobu S."/>
        </authorList>
    </citation>
    <scope>NUCLEOTIDE SEQUENCE [LARGE SCALE GENOMIC DNA]</scope>
</reference>
<sequence length="104" mass="12072">MQFYRLQIIAESCRVTILFCNLWRIELRLPVANVFNGSYRKKIKLAYQVEQLLNEKSGVTCPRDYRFDVAFLNTTKSAKGEQTRKHVEILEARAKKNSCLSTIG</sequence>
<dbReference type="EMBL" id="BLXT01007237">
    <property type="protein sequence ID" value="GFO37500.1"/>
    <property type="molecule type" value="Genomic_DNA"/>
</dbReference>
<organism evidence="1 2">
    <name type="scientific">Plakobranchus ocellatus</name>
    <dbReference type="NCBI Taxonomy" id="259542"/>
    <lineage>
        <taxon>Eukaryota</taxon>
        <taxon>Metazoa</taxon>
        <taxon>Spiralia</taxon>
        <taxon>Lophotrochozoa</taxon>
        <taxon>Mollusca</taxon>
        <taxon>Gastropoda</taxon>
        <taxon>Heterobranchia</taxon>
        <taxon>Euthyneura</taxon>
        <taxon>Panpulmonata</taxon>
        <taxon>Sacoglossa</taxon>
        <taxon>Placobranchoidea</taxon>
        <taxon>Plakobranchidae</taxon>
        <taxon>Plakobranchus</taxon>
    </lineage>
</organism>
<evidence type="ECO:0000313" key="1">
    <source>
        <dbReference type="EMBL" id="GFO37500.1"/>
    </source>
</evidence>
<name>A0AAV4D0C9_9GAST</name>
<gene>
    <name evidence="1" type="ORF">PoB_006400500</name>
</gene>
<accession>A0AAV4D0C9</accession>
<proteinExistence type="predicted"/>
<keyword evidence="2" id="KW-1185">Reference proteome</keyword>
<evidence type="ECO:0000313" key="2">
    <source>
        <dbReference type="Proteomes" id="UP000735302"/>
    </source>
</evidence>
<protein>
    <submittedName>
        <fullName evidence="1">Uncharacterized protein</fullName>
    </submittedName>
</protein>
<dbReference type="AlphaFoldDB" id="A0AAV4D0C9"/>